<reference evidence="1" key="1">
    <citation type="journal article" date="2021" name="Proc. Natl. Acad. Sci. U.S.A.">
        <title>A Catalog of Tens of Thousands of Viruses from Human Metagenomes Reveals Hidden Associations with Chronic Diseases.</title>
        <authorList>
            <person name="Tisza M.J."/>
            <person name="Buck C.B."/>
        </authorList>
    </citation>
    <scope>NUCLEOTIDE SEQUENCE</scope>
    <source>
        <strain evidence="1">CtzyE57</strain>
    </source>
</reference>
<dbReference type="Pfam" id="PF14354">
    <property type="entry name" value="Lar_restr_allev"/>
    <property type="match status" value="1"/>
</dbReference>
<dbReference type="EMBL" id="BK032592">
    <property type="protein sequence ID" value="DAF50051.1"/>
    <property type="molecule type" value="Genomic_DNA"/>
</dbReference>
<protein>
    <submittedName>
        <fullName evidence="1">Restriction alleviation protein</fullName>
    </submittedName>
</protein>
<proteinExistence type="predicted"/>
<evidence type="ECO:0000313" key="1">
    <source>
        <dbReference type="EMBL" id="DAF50051.1"/>
    </source>
</evidence>
<name>A0A8S5SGT6_9CAUD</name>
<sequence>MRGEAGNMRRKSRLNACPFCGHAPIIKSVWREGKAMPKQGYAVICTHHNCVIYRQYGQVYGTLKRAIKHWNKRAGEKKGFWKWAN</sequence>
<organism evidence="1">
    <name type="scientific">Siphoviridae sp. ctzyE57</name>
    <dbReference type="NCBI Taxonomy" id="2827982"/>
    <lineage>
        <taxon>Viruses</taxon>
        <taxon>Duplodnaviria</taxon>
        <taxon>Heunggongvirae</taxon>
        <taxon>Uroviricota</taxon>
        <taxon>Caudoviricetes</taxon>
    </lineage>
</organism>
<accession>A0A8S5SGT6</accession>